<keyword evidence="3" id="KW-1185">Reference proteome</keyword>
<proteinExistence type="predicted"/>
<feature type="compositionally biased region" description="Basic residues" evidence="1">
    <location>
        <begin position="131"/>
        <end position="157"/>
    </location>
</feature>
<feature type="compositionally biased region" description="Basic residues" evidence="1">
    <location>
        <begin position="165"/>
        <end position="179"/>
    </location>
</feature>
<reference evidence="2 3" key="1">
    <citation type="submission" date="2017-03" db="EMBL/GenBank/DDBJ databases">
        <title>WGS assembly of Porphyra umbilicalis.</title>
        <authorList>
            <person name="Brawley S.H."/>
            <person name="Blouin N.A."/>
            <person name="Ficko-Blean E."/>
            <person name="Wheeler G.L."/>
            <person name="Lohr M."/>
            <person name="Goodson H.V."/>
            <person name="Jenkins J.W."/>
            <person name="Blaby-Haas C.E."/>
            <person name="Helliwell K.E."/>
            <person name="Chan C."/>
            <person name="Marriage T."/>
            <person name="Bhattacharya D."/>
            <person name="Klein A.S."/>
            <person name="Badis Y."/>
            <person name="Brodie J."/>
            <person name="Cao Y."/>
            <person name="Collen J."/>
            <person name="Dittami S.M."/>
            <person name="Gachon C.M."/>
            <person name="Green B.R."/>
            <person name="Karpowicz S."/>
            <person name="Kim J.W."/>
            <person name="Kudahl U."/>
            <person name="Lin S."/>
            <person name="Michel G."/>
            <person name="Mittag M."/>
            <person name="Olson B.J."/>
            <person name="Pangilinan J."/>
            <person name="Peng Y."/>
            <person name="Qiu H."/>
            <person name="Shu S."/>
            <person name="Singer J.T."/>
            <person name="Smith A.G."/>
            <person name="Sprecher B.N."/>
            <person name="Wagner V."/>
            <person name="Wang W."/>
            <person name="Wang Z.-Y."/>
            <person name="Yan J."/>
            <person name="Yarish C."/>
            <person name="Zoeuner-Riek S."/>
            <person name="Zhuang Y."/>
            <person name="Zou Y."/>
            <person name="Lindquist E.A."/>
            <person name="Grimwood J."/>
            <person name="Barry K."/>
            <person name="Rokhsar D.S."/>
            <person name="Schmutz J."/>
            <person name="Stiller J.W."/>
            <person name="Grossman A.R."/>
            <person name="Prochnik S.E."/>
        </authorList>
    </citation>
    <scope>NUCLEOTIDE SEQUENCE [LARGE SCALE GENOMIC DNA]</scope>
    <source>
        <strain evidence="2">4086291</strain>
    </source>
</reference>
<feature type="compositionally biased region" description="Basic residues" evidence="1">
    <location>
        <begin position="263"/>
        <end position="273"/>
    </location>
</feature>
<evidence type="ECO:0000313" key="2">
    <source>
        <dbReference type="EMBL" id="OSX74100.1"/>
    </source>
</evidence>
<name>A0A1X6P005_PORUM</name>
<feature type="compositionally biased region" description="Low complexity" evidence="1">
    <location>
        <begin position="97"/>
        <end position="122"/>
    </location>
</feature>
<accession>A0A1X6P005</accession>
<evidence type="ECO:0000256" key="1">
    <source>
        <dbReference type="SAM" id="MobiDB-lite"/>
    </source>
</evidence>
<dbReference type="EMBL" id="KV918962">
    <property type="protein sequence ID" value="OSX74100.1"/>
    <property type="molecule type" value="Genomic_DNA"/>
</dbReference>
<protein>
    <submittedName>
        <fullName evidence="2">Uncharacterized protein</fullName>
    </submittedName>
</protein>
<organism evidence="2 3">
    <name type="scientific">Porphyra umbilicalis</name>
    <name type="common">Purple laver</name>
    <name type="synonym">Red alga</name>
    <dbReference type="NCBI Taxonomy" id="2786"/>
    <lineage>
        <taxon>Eukaryota</taxon>
        <taxon>Rhodophyta</taxon>
        <taxon>Bangiophyceae</taxon>
        <taxon>Bangiales</taxon>
        <taxon>Bangiaceae</taxon>
        <taxon>Porphyra</taxon>
    </lineage>
</organism>
<dbReference type="Proteomes" id="UP000218209">
    <property type="component" value="Unassembled WGS sequence"/>
</dbReference>
<gene>
    <name evidence="2" type="ORF">BU14_0307s0003</name>
</gene>
<dbReference type="AlphaFoldDB" id="A0A1X6P005"/>
<evidence type="ECO:0000313" key="3">
    <source>
        <dbReference type="Proteomes" id="UP000218209"/>
    </source>
</evidence>
<feature type="region of interest" description="Disordered" evidence="1">
    <location>
        <begin position="85"/>
        <end position="191"/>
    </location>
</feature>
<feature type="region of interest" description="Disordered" evidence="1">
    <location>
        <begin position="256"/>
        <end position="289"/>
    </location>
</feature>
<sequence>MRLFLWCMLQHPRFAPVDQRKGPPVTAHRALALMPVARRAPPYPCRSVPPLTRRIGMAAAVRAVEGDERLAGGVGRPAAGAHATLHGEHRPYSGGKAAAAAAPPLARSTPASGAPTAGRPTAGAPPPKRSSSPHRPARRVSHARRHTRHATRPRRASVPRPAATLRHRPHPRRRRHTHRSIGAAGGGQSRRAQANTLGSIHSVSGRALPRCGMVHVTPPCAAAPSMANTFPSSPTDGGWLKCTPCGASRVPTHMCHSIDSRAQRQRRPARSSRRTTAVSPPSKSRRHSR</sequence>